<proteinExistence type="predicted"/>
<name>A0A0M0JNT4_9EUKA</name>
<accession>A0A0M0JNT4</accession>
<comment type="caution">
    <text evidence="1">The sequence shown here is derived from an EMBL/GenBank/DDBJ whole genome shotgun (WGS) entry which is preliminary data.</text>
</comment>
<dbReference type="OrthoDB" id="10491837at2759"/>
<dbReference type="EMBL" id="JWZX01002644">
    <property type="protein sequence ID" value="KOO27923.1"/>
    <property type="molecule type" value="Genomic_DNA"/>
</dbReference>
<keyword evidence="2" id="KW-1185">Reference proteome</keyword>
<organism evidence="1 2">
    <name type="scientific">Chrysochromulina tobinii</name>
    <dbReference type="NCBI Taxonomy" id="1460289"/>
    <lineage>
        <taxon>Eukaryota</taxon>
        <taxon>Haptista</taxon>
        <taxon>Haptophyta</taxon>
        <taxon>Prymnesiophyceae</taxon>
        <taxon>Prymnesiales</taxon>
        <taxon>Chrysochromulinaceae</taxon>
        <taxon>Chrysochromulina</taxon>
    </lineage>
</organism>
<protein>
    <recommendedName>
        <fullName evidence="3">RING-CH-type domain-containing protein</fullName>
    </recommendedName>
</protein>
<evidence type="ECO:0000313" key="1">
    <source>
        <dbReference type="EMBL" id="KOO27923.1"/>
    </source>
</evidence>
<evidence type="ECO:0008006" key="3">
    <source>
        <dbReference type="Google" id="ProtNLM"/>
    </source>
</evidence>
<gene>
    <name evidence="1" type="ORF">Ctob_007885</name>
</gene>
<dbReference type="AlphaFoldDB" id="A0A0M0JNT4"/>
<sequence length="217" mass="24595">MQATKPSATERPGSETSRLVIESTCVVCLQPCEGKKACACSFMHQQCAEAYKQTYGACKVCSVDFTQSIARLNKRHVDAEDEMEMEKRARQRRCAYEEAEKMKNLEWARCVAPSAAHILYRHFRHTGNEAGQTELSFGTIVLSLIHSGEQYIEDLAERLAESKPRPVVDEAIRRLQSLGETLVSPEGIDEACSEEFMRHFQATLAERTNAPFRWNEM</sequence>
<evidence type="ECO:0000313" key="2">
    <source>
        <dbReference type="Proteomes" id="UP000037460"/>
    </source>
</evidence>
<dbReference type="Proteomes" id="UP000037460">
    <property type="component" value="Unassembled WGS sequence"/>
</dbReference>
<reference evidence="2" key="1">
    <citation type="journal article" date="2015" name="PLoS Genet.">
        <title>Genome Sequence and Transcriptome Analyses of Chrysochromulina tobin: Metabolic Tools for Enhanced Algal Fitness in the Prominent Order Prymnesiales (Haptophyceae).</title>
        <authorList>
            <person name="Hovde B.T."/>
            <person name="Deodato C.R."/>
            <person name="Hunsperger H.M."/>
            <person name="Ryken S.A."/>
            <person name="Yost W."/>
            <person name="Jha R.K."/>
            <person name="Patterson J."/>
            <person name="Monnat R.J. Jr."/>
            <person name="Barlow S.B."/>
            <person name="Starkenburg S.R."/>
            <person name="Cattolico R.A."/>
        </authorList>
    </citation>
    <scope>NUCLEOTIDE SEQUENCE</scope>
    <source>
        <strain evidence="2">CCMP291</strain>
    </source>
</reference>